<protein>
    <submittedName>
        <fullName evidence="1">Uncharacterized protein</fullName>
    </submittedName>
</protein>
<dbReference type="EMBL" id="SWLG01000005">
    <property type="protein sequence ID" value="TLS37881.1"/>
    <property type="molecule type" value="Genomic_DNA"/>
</dbReference>
<dbReference type="AlphaFoldDB" id="A0A5R9F4D0"/>
<dbReference type="Proteomes" id="UP000308230">
    <property type="component" value="Unassembled WGS sequence"/>
</dbReference>
<dbReference type="RefSeq" id="WP_138125388.1">
    <property type="nucleotide sequence ID" value="NZ_SWLG01000005.1"/>
</dbReference>
<name>A0A5R9F4D0_9BACL</name>
<reference evidence="1 2" key="1">
    <citation type="submission" date="2019-04" db="EMBL/GenBank/DDBJ databases">
        <title>Bacillus caeni sp. nov., a bacterium isolated from mangrove sediment.</title>
        <authorList>
            <person name="Huang H."/>
            <person name="Mo K."/>
            <person name="Hu Y."/>
        </authorList>
    </citation>
    <scope>NUCLEOTIDE SEQUENCE [LARGE SCALE GENOMIC DNA]</scope>
    <source>
        <strain evidence="1 2">HB172195</strain>
    </source>
</reference>
<evidence type="ECO:0000313" key="2">
    <source>
        <dbReference type="Proteomes" id="UP000308230"/>
    </source>
</evidence>
<organism evidence="1 2">
    <name type="scientific">Exobacillus caeni</name>
    <dbReference type="NCBI Taxonomy" id="2574798"/>
    <lineage>
        <taxon>Bacteria</taxon>
        <taxon>Bacillati</taxon>
        <taxon>Bacillota</taxon>
        <taxon>Bacilli</taxon>
        <taxon>Bacillales</taxon>
        <taxon>Guptibacillaceae</taxon>
        <taxon>Exobacillus</taxon>
    </lineage>
</organism>
<comment type="caution">
    <text evidence="1">The sequence shown here is derived from an EMBL/GenBank/DDBJ whole genome shotgun (WGS) entry which is preliminary data.</text>
</comment>
<accession>A0A5R9F4D0</accession>
<evidence type="ECO:0000313" key="1">
    <source>
        <dbReference type="EMBL" id="TLS37881.1"/>
    </source>
</evidence>
<proteinExistence type="predicted"/>
<sequence>MGLAGFRTKLNKITRDWTELVHIYEQMDEREKTFVHENYPFMLGVHEMKNRLSEWNNQVSKDE</sequence>
<keyword evidence="2" id="KW-1185">Reference proteome</keyword>
<gene>
    <name evidence="1" type="ORF">FCL54_08670</name>
</gene>